<dbReference type="InterPro" id="IPR001464">
    <property type="entry name" value="Annexin"/>
</dbReference>
<evidence type="ECO:0000313" key="8">
    <source>
        <dbReference type="Proteomes" id="UP001497623"/>
    </source>
</evidence>
<keyword evidence="4 6" id="KW-0041">Annexin</keyword>
<accession>A0AAV2PNV6</accession>
<comment type="domain">
    <text evidence="6">A pair of annexin repeats may form one binding site for calcium and phospholipid.</text>
</comment>
<comment type="similarity">
    <text evidence="1 6">Belongs to the annexin family.</text>
</comment>
<dbReference type="InterPro" id="IPR018252">
    <property type="entry name" value="Annexin_repeat_CS"/>
</dbReference>
<dbReference type="SMART" id="SM00335">
    <property type="entry name" value="ANX"/>
    <property type="match status" value="4"/>
</dbReference>
<sequence length="327" mass="36538">MAELIGRDIPTIRPTDGFSPEADADALRAAMKGLGTNEKEIIRVLCHRTCVERLHIASKYQQMHGRVLVDDLKSELSGNFETVMVALLSPIQQYLAKELRDAMKGAGTDERALVDILAAQNNAQIRQIKQEYKMMFGRKLEEDLKSETSGDFGRMILALANGDRDESADIDPEHVSQLELQLYVAGEAKLGTDEDTFIRILCNESWQTLRAVFADCDKQMGKPFADSIKKELSGDLKMGMKAIYNVVQNKHTYFAKELHSAMAGLGTRDRQLIRLVVSRSEIDLGNIKQEYSNLFKKGLEADIKGDTSGDYRRALLAIVQGGAYFEL</sequence>
<evidence type="ECO:0000256" key="6">
    <source>
        <dbReference type="RuleBase" id="RU003540"/>
    </source>
</evidence>
<dbReference type="GO" id="GO:0001786">
    <property type="term" value="F:phosphatidylserine binding"/>
    <property type="evidence" value="ECO:0007669"/>
    <property type="project" value="TreeGrafter"/>
</dbReference>
<dbReference type="InterPro" id="IPR018502">
    <property type="entry name" value="Annexin_repeat"/>
</dbReference>
<dbReference type="PROSITE" id="PS51897">
    <property type="entry name" value="ANNEXIN_2"/>
    <property type="match status" value="4"/>
</dbReference>
<dbReference type="FunFam" id="1.10.220.10:FF:000002">
    <property type="entry name" value="Annexin"/>
    <property type="match status" value="1"/>
</dbReference>
<dbReference type="GO" id="GO:0005886">
    <property type="term" value="C:plasma membrane"/>
    <property type="evidence" value="ECO:0007669"/>
    <property type="project" value="TreeGrafter"/>
</dbReference>
<evidence type="ECO:0000313" key="7">
    <source>
        <dbReference type="EMBL" id="CAL4061121.1"/>
    </source>
</evidence>
<keyword evidence="2 6" id="KW-0677">Repeat</keyword>
<dbReference type="PRINTS" id="PR00196">
    <property type="entry name" value="ANNEXIN"/>
</dbReference>
<dbReference type="EMBL" id="CAXKWB010000534">
    <property type="protein sequence ID" value="CAL4061121.1"/>
    <property type="molecule type" value="Genomic_DNA"/>
</dbReference>
<dbReference type="GO" id="GO:0005509">
    <property type="term" value="F:calcium ion binding"/>
    <property type="evidence" value="ECO:0007669"/>
    <property type="project" value="InterPro"/>
</dbReference>
<dbReference type="PANTHER" id="PTHR10502:SF102">
    <property type="entry name" value="ANNEXIN B11"/>
    <property type="match status" value="1"/>
</dbReference>
<dbReference type="Pfam" id="PF00191">
    <property type="entry name" value="Annexin"/>
    <property type="match status" value="4"/>
</dbReference>
<keyword evidence="3 6" id="KW-0106">Calcium</keyword>
<dbReference type="GO" id="GO:0005634">
    <property type="term" value="C:nucleus"/>
    <property type="evidence" value="ECO:0007669"/>
    <property type="project" value="TreeGrafter"/>
</dbReference>
<dbReference type="PROSITE" id="PS00223">
    <property type="entry name" value="ANNEXIN_1"/>
    <property type="match status" value="2"/>
</dbReference>
<dbReference type="GO" id="GO:0005737">
    <property type="term" value="C:cytoplasm"/>
    <property type="evidence" value="ECO:0007669"/>
    <property type="project" value="TreeGrafter"/>
</dbReference>
<dbReference type="FunFam" id="1.10.220.10:FF:000003">
    <property type="entry name" value="Annexin"/>
    <property type="match status" value="1"/>
</dbReference>
<evidence type="ECO:0000256" key="1">
    <source>
        <dbReference type="ARBA" id="ARBA00007831"/>
    </source>
</evidence>
<dbReference type="AlphaFoldDB" id="A0AAV2PNV6"/>
<comment type="caution">
    <text evidence="7">The sequence shown here is derived from an EMBL/GenBank/DDBJ whole genome shotgun (WGS) entry which is preliminary data.</text>
</comment>
<dbReference type="Proteomes" id="UP001497623">
    <property type="component" value="Unassembled WGS sequence"/>
</dbReference>
<organism evidence="7 8">
    <name type="scientific">Meganyctiphanes norvegica</name>
    <name type="common">Northern krill</name>
    <name type="synonym">Thysanopoda norvegica</name>
    <dbReference type="NCBI Taxonomy" id="48144"/>
    <lineage>
        <taxon>Eukaryota</taxon>
        <taxon>Metazoa</taxon>
        <taxon>Ecdysozoa</taxon>
        <taxon>Arthropoda</taxon>
        <taxon>Crustacea</taxon>
        <taxon>Multicrustacea</taxon>
        <taxon>Malacostraca</taxon>
        <taxon>Eumalacostraca</taxon>
        <taxon>Eucarida</taxon>
        <taxon>Euphausiacea</taxon>
        <taxon>Euphausiidae</taxon>
        <taxon>Meganyctiphanes</taxon>
    </lineage>
</organism>
<name>A0AAV2PNV6_MEGNR</name>
<evidence type="ECO:0000256" key="3">
    <source>
        <dbReference type="ARBA" id="ARBA00022837"/>
    </source>
</evidence>
<gene>
    <name evidence="7" type="ORF">MNOR_LOCUS1871</name>
</gene>
<dbReference type="GO" id="GO:0005544">
    <property type="term" value="F:calcium-dependent phospholipid binding"/>
    <property type="evidence" value="ECO:0007669"/>
    <property type="project" value="UniProtKB-KW"/>
</dbReference>
<protein>
    <recommendedName>
        <fullName evidence="6">Annexin</fullName>
    </recommendedName>
</protein>
<dbReference type="GO" id="GO:0012506">
    <property type="term" value="C:vesicle membrane"/>
    <property type="evidence" value="ECO:0007669"/>
    <property type="project" value="TreeGrafter"/>
</dbReference>
<dbReference type="FunFam" id="1.10.220.10:FF:000004">
    <property type="entry name" value="Annexin"/>
    <property type="match status" value="1"/>
</dbReference>
<dbReference type="Gene3D" id="1.10.220.10">
    <property type="entry name" value="Annexin"/>
    <property type="match status" value="4"/>
</dbReference>
<dbReference type="PANTHER" id="PTHR10502">
    <property type="entry name" value="ANNEXIN"/>
    <property type="match status" value="1"/>
</dbReference>
<evidence type="ECO:0000256" key="2">
    <source>
        <dbReference type="ARBA" id="ARBA00022737"/>
    </source>
</evidence>
<evidence type="ECO:0000256" key="5">
    <source>
        <dbReference type="ARBA" id="ARBA00023302"/>
    </source>
</evidence>
<keyword evidence="5 6" id="KW-0111">Calcium/phospholipid-binding</keyword>
<evidence type="ECO:0000256" key="4">
    <source>
        <dbReference type="ARBA" id="ARBA00023216"/>
    </source>
</evidence>
<dbReference type="SUPFAM" id="SSF47874">
    <property type="entry name" value="Annexin"/>
    <property type="match status" value="1"/>
</dbReference>
<dbReference type="InterPro" id="IPR037104">
    <property type="entry name" value="Annexin_sf"/>
</dbReference>
<reference evidence="7 8" key="1">
    <citation type="submission" date="2024-05" db="EMBL/GenBank/DDBJ databases">
        <authorList>
            <person name="Wallberg A."/>
        </authorList>
    </citation>
    <scope>NUCLEOTIDE SEQUENCE [LARGE SCALE GENOMIC DNA]</scope>
</reference>
<proteinExistence type="inferred from homology"/>
<keyword evidence="8" id="KW-1185">Reference proteome</keyword>
<dbReference type="FunFam" id="1.10.220.10:FF:000001">
    <property type="entry name" value="Annexin"/>
    <property type="match status" value="1"/>
</dbReference>